<dbReference type="PROSITE" id="PS51002">
    <property type="entry name" value="CYTB_NTER"/>
    <property type="match status" value="1"/>
</dbReference>
<evidence type="ECO:0000259" key="12">
    <source>
        <dbReference type="PROSITE" id="PS51002"/>
    </source>
</evidence>
<evidence type="ECO:0000256" key="9">
    <source>
        <dbReference type="ARBA" id="ARBA00023004"/>
    </source>
</evidence>
<evidence type="ECO:0000256" key="3">
    <source>
        <dbReference type="ARBA" id="ARBA00022617"/>
    </source>
</evidence>
<keyword evidence="2" id="KW-0813">Transport</keyword>
<dbReference type="Pfam" id="PF00033">
    <property type="entry name" value="Cytochrome_B"/>
    <property type="match status" value="1"/>
</dbReference>
<evidence type="ECO:0000256" key="11">
    <source>
        <dbReference type="SAM" id="Phobius"/>
    </source>
</evidence>
<keyword evidence="3" id="KW-0349">Heme</keyword>
<feature type="domain" description="Cytochrome b/b6 C-terminal region profile" evidence="13">
    <location>
        <begin position="239"/>
        <end position="417"/>
    </location>
</feature>
<feature type="transmembrane region" description="Helical" evidence="11">
    <location>
        <begin position="258"/>
        <end position="276"/>
    </location>
</feature>
<dbReference type="PANTHER" id="PTHR19271:SF16">
    <property type="entry name" value="CYTOCHROME B"/>
    <property type="match status" value="1"/>
</dbReference>
<evidence type="ECO:0000313" key="14">
    <source>
        <dbReference type="EMBL" id="SMC08424.1"/>
    </source>
</evidence>
<dbReference type="PROSITE" id="PS51003">
    <property type="entry name" value="CYTB_CTER"/>
    <property type="match status" value="1"/>
</dbReference>
<evidence type="ECO:0000256" key="2">
    <source>
        <dbReference type="ARBA" id="ARBA00022448"/>
    </source>
</evidence>
<comment type="subcellular location">
    <subcellularLocation>
        <location evidence="1">Membrane</location>
        <topology evidence="1">Multi-pass membrane protein</topology>
    </subcellularLocation>
</comment>
<feature type="transmembrane region" description="Helical" evidence="11">
    <location>
        <begin position="124"/>
        <end position="145"/>
    </location>
</feature>
<keyword evidence="5 11" id="KW-0812">Transmembrane</keyword>
<feature type="transmembrane region" description="Helical" evidence="11">
    <location>
        <begin position="384"/>
        <end position="405"/>
    </location>
</feature>
<dbReference type="Gene3D" id="1.20.810.10">
    <property type="entry name" value="Cytochrome Bc1 Complex, Chain C"/>
    <property type="match status" value="1"/>
</dbReference>
<keyword evidence="4" id="KW-0679">Respiratory chain</keyword>
<accession>A0A1W1WQ33</accession>
<keyword evidence="7" id="KW-0249">Electron transport</keyword>
<gene>
    <name evidence="14" type="ORF">SAMN05660197_0176</name>
</gene>
<dbReference type="EMBL" id="FWWZ01000001">
    <property type="protein sequence ID" value="SMC08424.1"/>
    <property type="molecule type" value="Genomic_DNA"/>
</dbReference>
<dbReference type="RefSeq" id="WP_084274711.1">
    <property type="nucleotide sequence ID" value="NZ_AP026671.1"/>
</dbReference>
<dbReference type="SUPFAM" id="SSF81342">
    <property type="entry name" value="Transmembrane di-heme cytochromes"/>
    <property type="match status" value="1"/>
</dbReference>
<dbReference type="GO" id="GO:0009055">
    <property type="term" value="F:electron transfer activity"/>
    <property type="evidence" value="ECO:0007669"/>
    <property type="project" value="InterPro"/>
</dbReference>
<feature type="transmembrane region" description="Helical" evidence="11">
    <location>
        <begin position="95"/>
        <end position="117"/>
    </location>
</feature>
<dbReference type="InterPro" id="IPR016174">
    <property type="entry name" value="Di-haem_cyt_TM"/>
</dbReference>
<dbReference type="InterPro" id="IPR005798">
    <property type="entry name" value="Cyt_b/b6_C"/>
</dbReference>
<dbReference type="CDD" id="cd00284">
    <property type="entry name" value="Cytochrome_b_N"/>
    <property type="match status" value="1"/>
</dbReference>
<organism evidence="14 15">
    <name type="scientific">Nitratiruptor tergarcus DSM 16512</name>
    <dbReference type="NCBI Taxonomy" id="1069081"/>
    <lineage>
        <taxon>Bacteria</taxon>
        <taxon>Pseudomonadati</taxon>
        <taxon>Campylobacterota</taxon>
        <taxon>Epsilonproteobacteria</taxon>
        <taxon>Nautiliales</taxon>
        <taxon>Nitratiruptoraceae</taxon>
        <taxon>Nitratiruptor</taxon>
    </lineage>
</organism>
<evidence type="ECO:0000313" key="15">
    <source>
        <dbReference type="Proteomes" id="UP000192602"/>
    </source>
</evidence>
<evidence type="ECO:0000256" key="5">
    <source>
        <dbReference type="ARBA" id="ARBA00022692"/>
    </source>
</evidence>
<dbReference type="GO" id="GO:0016491">
    <property type="term" value="F:oxidoreductase activity"/>
    <property type="evidence" value="ECO:0007669"/>
    <property type="project" value="InterPro"/>
</dbReference>
<dbReference type="InterPro" id="IPR048259">
    <property type="entry name" value="Cytochrome_b_N_euk/bac"/>
</dbReference>
<dbReference type="SUPFAM" id="SSF81648">
    <property type="entry name" value="a domain/subunit of cytochrome bc1 complex (Ubiquinol-cytochrome c reductase)"/>
    <property type="match status" value="1"/>
</dbReference>
<dbReference type="Proteomes" id="UP000192602">
    <property type="component" value="Unassembled WGS sequence"/>
</dbReference>
<dbReference type="GO" id="GO:0016020">
    <property type="term" value="C:membrane"/>
    <property type="evidence" value="ECO:0007669"/>
    <property type="project" value="UniProtKB-SubCell"/>
</dbReference>
<dbReference type="InterPro" id="IPR005797">
    <property type="entry name" value="Cyt_b/b6_N"/>
</dbReference>
<keyword evidence="6" id="KW-0479">Metal-binding</keyword>
<evidence type="ECO:0000256" key="4">
    <source>
        <dbReference type="ARBA" id="ARBA00022660"/>
    </source>
</evidence>
<dbReference type="PANTHER" id="PTHR19271">
    <property type="entry name" value="CYTOCHROME B"/>
    <property type="match status" value="1"/>
</dbReference>
<evidence type="ECO:0000256" key="10">
    <source>
        <dbReference type="ARBA" id="ARBA00023136"/>
    </source>
</evidence>
<feature type="transmembrane region" description="Helical" evidence="11">
    <location>
        <begin position="191"/>
        <end position="212"/>
    </location>
</feature>
<protein>
    <submittedName>
        <fullName evidence="14">Ubiquinol-cytochrome c reductase cytochrome b subunit</fullName>
    </submittedName>
</protein>
<feature type="transmembrane region" description="Helical" evidence="11">
    <location>
        <begin position="435"/>
        <end position="454"/>
    </location>
</feature>
<dbReference type="GO" id="GO:0022904">
    <property type="term" value="P:respiratory electron transport chain"/>
    <property type="evidence" value="ECO:0007669"/>
    <property type="project" value="InterPro"/>
</dbReference>
<name>A0A1W1WQ33_9BACT</name>
<dbReference type="InterPro" id="IPR036150">
    <property type="entry name" value="Cyt_b/b6_C_sf"/>
</dbReference>
<proteinExistence type="predicted"/>
<dbReference type="OrthoDB" id="9804503at2"/>
<feature type="transmembrane region" description="Helical" evidence="11">
    <location>
        <begin position="320"/>
        <end position="340"/>
    </location>
</feature>
<dbReference type="STRING" id="1069081.SAMN05660197_0176"/>
<keyword evidence="9" id="KW-0408">Iron</keyword>
<dbReference type="Pfam" id="PF00032">
    <property type="entry name" value="Cytochrom_B_C"/>
    <property type="match status" value="1"/>
</dbReference>
<evidence type="ECO:0000259" key="13">
    <source>
        <dbReference type="PROSITE" id="PS51003"/>
    </source>
</evidence>
<feature type="domain" description="Cytochrome b/b6 N-terminal region profile" evidence="12">
    <location>
        <begin position="10"/>
        <end position="223"/>
    </location>
</feature>
<reference evidence="15" key="1">
    <citation type="submission" date="2017-04" db="EMBL/GenBank/DDBJ databases">
        <authorList>
            <person name="Varghese N."/>
            <person name="Submissions S."/>
        </authorList>
    </citation>
    <scope>NUCLEOTIDE SEQUENCE [LARGE SCALE GENOMIC DNA]</scope>
    <source>
        <strain evidence="15">DSM 16512</strain>
    </source>
</reference>
<evidence type="ECO:0000256" key="7">
    <source>
        <dbReference type="ARBA" id="ARBA00022982"/>
    </source>
</evidence>
<evidence type="ECO:0000256" key="1">
    <source>
        <dbReference type="ARBA" id="ARBA00004141"/>
    </source>
</evidence>
<dbReference type="GO" id="GO:0046872">
    <property type="term" value="F:metal ion binding"/>
    <property type="evidence" value="ECO:0007669"/>
    <property type="project" value="UniProtKB-KW"/>
</dbReference>
<keyword evidence="15" id="KW-1185">Reference proteome</keyword>
<keyword evidence="10 11" id="KW-0472">Membrane</keyword>
<dbReference type="AlphaFoldDB" id="A0A1W1WQ33"/>
<feature type="transmembrane region" description="Helical" evidence="11">
    <location>
        <begin position="412"/>
        <end position="429"/>
    </location>
</feature>
<evidence type="ECO:0000256" key="6">
    <source>
        <dbReference type="ARBA" id="ARBA00022723"/>
    </source>
</evidence>
<dbReference type="InterPro" id="IPR027387">
    <property type="entry name" value="Cytb/b6-like_sf"/>
</dbReference>
<feature type="transmembrane region" description="Helical" evidence="11">
    <location>
        <begin position="39"/>
        <end position="65"/>
    </location>
</feature>
<evidence type="ECO:0000256" key="8">
    <source>
        <dbReference type="ARBA" id="ARBA00022989"/>
    </source>
</evidence>
<keyword evidence="8 11" id="KW-1133">Transmembrane helix</keyword>
<sequence length="466" mass="54269">MAHFTKANSLHEWLDQRLAIDKLWKVLAAEYWIPKNINFLWAMGVVLMTMFTILLISGIFLLMYYKPDTKLAFDSVNYTIMQEVWYGWLWRHMHAVAASVVFLVIYIHMFTGIYYASYKRGREMIWISGMLLFVTFSAEAFSGYMLPWGQMSYWAAQVITNLFGGIPFIGDDLVVWIRGNFYVSDPTLTRFFMLHVLLMPLIIMMIIGLHFYTLRIPHVNNQDGEEIDFDTEAEKYKAGQKKEAKVIPFWPVFLSKDFFVLGVFMIFYFYLVFYHYDFAMDPINFDPANPMKTPPHIYPEWYFLWSYEVLRGFFFNVGPLSAMDMGLIAFGIANVIFFFLPWFDKNDEVAPAARRGGFQIWFWLMVIDMIVLTIWGKLPPTGFNAYIGYVAAVGFLALWAALPAVTARKKGLLWFVIFMTLALYIAGYLEYTKALGNGFVIVTLFVIFYLLFFLNPVMVKNRGGAR</sequence>
<feature type="transmembrane region" description="Helical" evidence="11">
    <location>
        <begin position="360"/>
        <end position="378"/>
    </location>
</feature>